<dbReference type="Proteomes" id="UP000704712">
    <property type="component" value="Unassembled WGS sequence"/>
</dbReference>
<organism evidence="1 2">
    <name type="scientific">Phytophthora infestans</name>
    <name type="common">Potato late blight agent</name>
    <name type="synonym">Botrytis infestans</name>
    <dbReference type="NCBI Taxonomy" id="4787"/>
    <lineage>
        <taxon>Eukaryota</taxon>
        <taxon>Sar</taxon>
        <taxon>Stramenopiles</taxon>
        <taxon>Oomycota</taxon>
        <taxon>Peronosporomycetes</taxon>
        <taxon>Peronosporales</taxon>
        <taxon>Peronosporaceae</taxon>
        <taxon>Phytophthora</taxon>
    </lineage>
</organism>
<name>A0A8S9TLR1_PHYIN</name>
<dbReference type="AlphaFoldDB" id="A0A8S9TLR1"/>
<gene>
    <name evidence="1" type="ORF">GN958_ATG21595</name>
</gene>
<sequence>MWARNVKRIGVYMNVEYDAEMNLLLNTVSRHAVELVKQQYDFALLPTAEYRHYPMGPYVMMQYSAGKEDDVLDEYMMNPSGWTCSCIFRVTRLLPCRHIIYYGKVTNCNSLVPESIIHPRWLVKSYRRLRQGQYLEDDELTSPYEVRTVQRPCIGRIKTEREKFNELFGLGRQIADVGSRWGTRAHETLSKAMMKFLDNVKAGQCPTVSVLEDSEINLSLQRDDGEEQREIEVLDSRITDTATAQSETVPQPDSDSQLQTVLDANTDDQDMEEVRLSPKGRALLSLIEEKEDESTNSDQGTTRYECESEIMSRAMDQSETVHQSETGYQSETVDKSKTLCEAVNPTGAAEQSENDDVFKKRTVSFPDNDPSKPESVKLSWKVSKTAKKSGRPKIKRAERKKETLEELRQTNRLVDAVANGDTPSLSILEEAVTNGATYKFAPAMRALSIIQTKRAKITVIHREKKQPTPTKNVMTVLPRQRIDACKVQVALFQNRWFSDHEYRISQQDVTVVTGRTAYDVKTLKAMRSWHTAVSHFDIIDEAIKWVEDFDNSQWQPREAVWAEGILEKDDICKGLKNADVLGDFFWATSLCGKTMIEGPCLDTAVKAIVKRNSDKIIVFSIPSDVLRFPNFDVESIKHQAVWKDLKNARASMDLDKDRLLFLAAINYGLNHWCAVTVDFNSNEVKVYDPLAS</sequence>
<protein>
    <recommendedName>
        <fullName evidence="3">SWIM-type domain-containing protein</fullName>
    </recommendedName>
</protein>
<evidence type="ECO:0000313" key="1">
    <source>
        <dbReference type="EMBL" id="KAF4129331.1"/>
    </source>
</evidence>
<dbReference type="EMBL" id="JAACNO010002976">
    <property type="protein sequence ID" value="KAF4129331.1"/>
    <property type="molecule type" value="Genomic_DNA"/>
</dbReference>
<evidence type="ECO:0008006" key="3">
    <source>
        <dbReference type="Google" id="ProtNLM"/>
    </source>
</evidence>
<reference evidence="1" key="1">
    <citation type="submission" date="2020-03" db="EMBL/GenBank/DDBJ databases">
        <title>Hybrid Assembly of Korean Phytophthora infestans isolates.</title>
        <authorList>
            <person name="Prokchorchik M."/>
            <person name="Lee Y."/>
            <person name="Seo J."/>
            <person name="Cho J.-H."/>
            <person name="Park Y.-E."/>
            <person name="Jang D.-C."/>
            <person name="Im J.-S."/>
            <person name="Choi J.-G."/>
            <person name="Park H.-J."/>
            <person name="Lee G.-B."/>
            <person name="Lee Y.-G."/>
            <person name="Hong S.-Y."/>
            <person name="Cho K."/>
            <person name="Sohn K.H."/>
        </authorList>
    </citation>
    <scope>NUCLEOTIDE SEQUENCE</scope>
    <source>
        <strain evidence="1">KR_2_A2</strain>
    </source>
</reference>
<evidence type="ECO:0000313" key="2">
    <source>
        <dbReference type="Proteomes" id="UP000704712"/>
    </source>
</evidence>
<proteinExistence type="predicted"/>
<comment type="caution">
    <text evidence="1">The sequence shown here is derived from an EMBL/GenBank/DDBJ whole genome shotgun (WGS) entry which is preliminary data.</text>
</comment>
<accession>A0A8S9TLR1</accession>